<evidence type="ECO:0000313" key="12">
    <source>
        <dbReference type="EMBL" id="CAD7412243.1"/>
    </source>
</evidence>
<comment type="cofactor">
    <cofactor evidence="1">
        <name>Mo-molybdopterin</name>
        <dbReference type="ChEBI" id="CHEBI:71302"/>
    </cofactor>
</comment>
<keyword evidence="7" id="KW-0560">Oxidoreductase</keyword>
<keyword evidence="6" id="KW-0408">Iron</keyword>
<keyword evidence="8" id="KW-0411">Iron-sulfur</keyword>
<keyword evidence="6" id="KW-0001">2Fe-2S</keyword>
<keyword evidence="5" id="KW-0500">Molybdenum</keyword>
<dbReference type="InterPro" id="IPR036856">
    <property type="entry name" value="Ald_Oxase/Xan_DH_a/b_sf"/>
</dbReference>
<dbReference type="GO" id="GO:0005777">
    <property type="term" value="C:peroxisome"/>
    <property type="evidence" value="ECO:0007669"/>
    <property type="project" value="UniProtKB-SubCell"/>
</dbReference>
<evidence type="ECO:0000256" key="1">
    <source>
        <dbReference type="ARBA" id="ARBA00001924"/>
    </source>
</evidence>
<evidence type="ECO:0000256" key="8">
    <source>
        <dbReference type="ARBA" id="ARBA00023014"/>
    </source>
</evidence>
<dbReference type="SUPFAM" id="SSF54665">
    <property type="entry name" value="CO dehydrogenase molybdoprotein N-domain-like"/>
    <property type="match status" value="1"/>
</dbReference>
<dbReference type="SMART" id="SM01092">
    <property type="entry name" value="CO_deh_flav_C"/>
    <property type="match status" value="1"/>
</dbReference>
<dbReference type="InterPro" id="IPR036318">
    <property type="entry name" value="FAD-bd_PCMH-like_sf"/>
</dbReference>
<dbReference type="AlphaFoldDB" id="A0A7R9DCN0"/>
<comment type="subcellular location">
    <subcellularLocation>
        <location evidence="2">Peroxisome</location>
    </subcellularLocation>
</comment>
<dbReference type="InterPro" id="IPR005107">
    <property type="entry name" value="CO_DH_flav_C"/>
</dbReference>
<dbReference type="GO" id="GO:0005506">
    <property type="term" value="F:iron ion binding"/>
    <property type="evidence" value="ECO:0007669"/>
    <property type="project" value="InterPro"/>
</dbReference>
<dbReference type="InterPro" id="IPR037165">
    <property type="entry name" value="AldOxase/xan_DH_Mopterin-bd_sf"/>
</dbReference>
<dbReference type="Pfam" id="PF03450">
    <property type="entry name" value="CO_deh_flav_C"/>
    <property type="match status" value="1"/>
</dbReference>
<evidence type="ECO:0000256" key="10">
    <source>
        <dbReference type="ARBA" id="ARBA00034078"/>
    </source>
</evidence>
<dbReference type="Pfam" id="PF00941">
    <property type="entry name" value="FAD_binding_5"/>
    <property type="match status" value="1"/>
</dbReference>
<protein>
    <recommendedName>
        <fullName evidence="11">FAD-binding PCMH-type domain-containing protein</fullName>
    </recommendedName>
</protein>
<keyword evidence="9" id="KW-0576">Peroxisome</keyword>
<gene>
    <name evidence="12" type="ORF">TPSB3V08_LOCUS8312</name>
</gene>
<comment type="cofactor">
    <cofactor evidence="10">
        <name>[2Fe-2S] cluster</name>
        <dbReference type="ChEBI" id="CHEBI:190135"/>
    </cofactor>
</comment>
<dbReference type="Pfam" id="PF01315">
    <property type="entry name" value="Ald_Xan_dh_C"/>
    <property type="match status" value="1"/>
</dbReference>
<dbReference type="GO" id="GO:0051537">
    <property type="term" value="F:2 iron, 2 sulfur cluster binding"/>
    <property type="evidence" value="ECO:0007669"/>
    <property type="project" value="UniProtKB-KW"/>
</dbReference>
<comment type="similarity">
    <text evidence="3">Belongs to the xanthine dehydrogenase family.</text>
</comment>
<dbReference type="GO" id="GO:0016491">
    <property type="term" value="F:oxidoreductase activity"/>
    <property type="evidence" value="ECO:0007669"/>
    <property type="project" value="UniProtKB-KW"/>
</dbReference>
<feature type="domain" description="FAD-binding PCMH-type" evidence="11">
    <location>
        <begin position="1"/>
        <end position="87"/>
    </location>
</feature>
<dbReference type="FunFam" id="3.30.365.10:FF:000001">
    <property type="entry name" value="Xanthine dehydrogenase oxidase"/>
    <property type="match status" value="1"/>
</dbReference>
<dbReference type="PANTHER" id="PTHR11908:SF132">
    <property type="entry name" value="ALDEHYDE OXIDASE 1-RELATED"/>
    <property type="match status" value="1"/>
</dbReference>
<evidence type="ECO:0000256" key="9">
    <source>
        <dbReference type="ARBA" id="ARBA00023140"/>
    </source>
</evidence>
<dbReference type="InterPro" id="IPR000674">
    <property type="entry name" value="Ald_Oxase/Xan_DH_a/b"/>
</dbReference>
<keyword evidence="6" id="KW-0479">Metal-binding</keyword>
<dbReference type="SUPFAM" id="SSF56176">
    <property type="entry name" value="FAD-binding/transporter-associated domain-like"/>
    <property type="match status" value="1"/>
</dbReference>
<dbReference type="Gene3D" id="3.30.390.50">
    <property type="entry name" value="CO dehydrogenase flavoprotein, C-terminal domain"/>
    <property type="match status" value="1"/>
</dbReference>
<dbReference type="SUPFAM" id="SSF56003">
    <property type="entry name" value="Molybdenum cofactor-binding domain"/>
    <property type="match status" value="1"/>
</dbReference>
<sequence length="694" mass="76247">MRQIADHLKLVANVPVRNIGTIAGNLVLKHKHNEFDSDVFLLLETVGAVLTIMDSSVHAVTVSPVEFLKLDMNHKLITQVMLRPLEPTYKFMSYKIMPRAKNVHAIVNAGFLFNLSSDGNGTVVERPNIVYGGINPSFVHATATESYLDGKDLFTQETLNGLMDSLEQEIQPDHVLPDMTPEYRKGLTKSLIYKCLLNLAAERVKSENKSGGTTLHRSVSSGVQTFQTDPSLYPLNQPIPKIEALVQWEAEYINDRPVIPGELFGAFVKTTIGNGTILSIDPSDALVRAPHTGVVKFYGAEDIPGKNSVIPYPTAFTLEKEELFCSGKVLYWGQPVGIIIAATRELANKAASKVKIEYSNVSKPVIHLSEVIDNERESWRIDSGHRKETRDNREEINSGETTHVAKGIFKLGFQYHFTMETITVQCIPTEDGIQIFASTMWMDLIQRGVSDVLAIPQNSIDVVVRRMGGGYGIKITRPNFAAAGCALAAMDLGRPVRMVMTMEANMEVFGKRAEVFTTYEAGVDDGGTIQYLKADLYENVGSSTNDPNGDLALSGIKNGYDESKWSVVAKDVRTNTPSSAYMRGPGTNEGIASIEYIMEHIANVVKKDPTEVRINNIPKDSPILVLFDAIKKSGDYDKRRTSLNEFNKVAQVCAYILGVPLDLVSIKASNTLTAANDIATGGSITSESCCYVSH</sequence>
<dbReference type="InterPro" id="IPR016166">
    <property type="entry name" value="FAD-bd_PCMH"/>
</dbReference>
<dbReference type="SMART" id="SM01008">
    <property type="entry name" value="Ald_Xan_dh_C"/>
    <property type="match status" value="1"/>
</dbReference>
<dbReference type="InterPro" id="IPR002346">
    <property type="entry name" value="Mopterin_DH_FAD-bd"/>
</dbReference>
<reference evidence="12" key="1">
    <citation type="submission" date="2020-11" db="EMBL/GenBank/DDBJ databases">
        <authorList>
            <person name="Tran Van P."/>
        </authorList>
    </citation>
    <scope>NUCLEOTIDE SEQUENCE</scope>
</reference>
<dbReference type="InterPro" id="IPR016169">
    <property type="entry name" value="FAD-bd_PCMH_sub2"/>
</dbReference>
<evidence type="ECO:0000259" key="11">
    <source>
        <dbReference type="PROSITE" id="PS51387"/>
    </source>
</evidence>
<dbReference type="Gene3D" id="3.30.365.10">
    <property type="entry name" value="Aldehyde oxidase/xanthine dehydrogenase, molybdopterin binding domain"/>
    <property type="match status" value="3"/>
</dbReference>
<organism evidence="12">
    <name type="scientific">Timema poppense</name>
    <name type="common">Walking stick</name>
    <dbReference type="NCBI Taxonomy" id="170557"/>
    <lineage>
        <taxon>Eukaryota</taxon>
        <taxon>Metazoa</taxon>
        <taxon>Ecdysozoa</taxon>
        <taxon>Arthropoda</taxon>
        <taxon>Hexapoda</taxon>
        <taxon>Insecta</taxon>
        <taxon>Pterygota</taxon>
        <taxon>Neoptera</taxon>
        <taxon>Polyneoptera</taxon>
        <taxon>Phasmatodea</taxon>
        <taxon>Timematodea</taxon>
        <taxon>Timematoidea</taxon>
        <taxon>Timematidae</taxon>
        <taxon>Timema</taxon>
    </lineage>
</organism>
<dbReference type="GO" id="GO:0071949">
    <property type="term" value="F:FAD binding"/>
    <property type="evidence" value="ECO:0007669"/>
    <property type="project" value="InterPro"/>
</dbReference>
<name>A0A7R9DCN0_TIMPO</name>
<dbReference type="InterPro" id="IPR016208">
    <property type="entry name" value="Ald_Oxase/xanthine_DH-like"/>
</dbReference>
<evidence type="ECO:0000256" key="7">
    <source>
        <dbReference type="ARBA" id="ARBA00023002"/>
    </source>
</evidence>
<dbReference type="PROSITE" id="PS51387">
    <property type="entry name" value="FAD_PCMH"/>
    <property type="match status" value="1"/>
</dbReference>
<proteinExistence type="inferred from homology"/>
<dbReference type="InterPro" id="IPR008274">
    <property type="entry name" value="AldOxase/xan_DH_MoCoBD1"/>
</dbReference>
<dbReference type="PANTHER" id="PTHR11908">
    <property type="entry name" value="XANTHINE DEHYDROGENASE"/>
    <property type="match status" value="1"/>
</dbReference>
<evidence type="ECO:0000256" key="6">
    <source>
        <dbReference type="ARBA" id="ARBA00022714"/>
    </source>
</evidence>
<dbReference type="Gene3D" id="3.90.1170.50">
    <property type="entry name" value="Aldehyde oxidase/xanthine dehydrogenase, a/b hammerhead"/>
    <property type="match status" value="1"/>
</dbReference>
<evidence type="ECO:0000256" key="2">
    <source>
        <dbReference type="ARBA" id="ARBA00004275"/>
    </source>
</evidence>
<evidence type="ECO:0000256" key="5">
    <source>
        <dbReference type="ARBA" id="ARBA00022505"/>
    </source>
</evidence>
<evidence type="ECO:0000256" key="4">
    <source>
        <dbReference type="ARBA" id="ARBA00011738"/>
    </source>
</evidence>
<comment type="subunit">
    <text evidence="4">Homodimer.</text>
</comment>
<dbReference type="EMBL" id="OD005888">
    <property type="protein sequence ID" value="CAD7412243.1"/>
    <property type="molecule type" value="Genomic_DNA"/>
</dbReference>
<dbReference type="SUPFAM" id="SSF55447">
    <property type="entry name" value="CO dehydrogenase flavoprotein C-terminal domain-like"/>
    <property type="match status" value="1"/>
</dbReference>
<dbReference type="FunFam" id="3.30.390.50:FF:000003">
    <property type="entry name" value="Aldehyde oxidase1"/>
    <property type="match status" value="1"/>
</dbReference>
<evidence type="ECO:0000256" key="3">
    <source>
        <dbReference type="ARBA" id="ARBA00006849"/>
    </source>
</evidence>
<dbReference type="Pfam" id="PF02738">
    <property type="entry name" value="MoCoBD_1"/>
    <property type="match status" value="1"/>
</dbReference>
<dbReference type="InterPro" id="IPR036683">
    <property type="entry name" value="CO_DH_flav_C_dom_sf"/>
</dbReference>
<accession>A0A7R9DCN0</accession>
<dbReference type="Gene3D" id="3.30.465.10">
    <property type="match status" value="1"/>
</dbReference>